<name>A0A317DAF6_9ACTN</name>
<reference evidence="2 3" key="1">
    <citation type="submission" date="2018-05" db="EMBL/GenBank/DDBJ databases">
        <title>Micromonospora atacamensis sp. nov., a novel actinobacteria isolated from high altitude Atacama Desert soil.</title>
        <authorList>
            <person name="Carro L."/>
            <person name="Golinska P."/>
            <person name="Klenk H.-P."/>
            <person name="Goodfellow M."/>
        </authorList>
    </citation>
    <scope>NUCLEOTIDE SEQUENCE [LARGE SCALE GENOMIC DNA]</scope>
    <source>
        <strain evidence="2 3">5R2A7</strain>
    </source>
</reference>
<accession>A0A317DAF6</accession>
<feature type="compositionally biased region" description="Low complexity" evidence="1">
    <location>
        <begin position="92"/>
        <end position="103"/>
    </location>
</feature>
<evidence type="ECO:0000313" key="3">
    <source>
        <dbReference type="Proteomes" id="UP000245410"/>
    </source>
</evidence>
<comment type="caution">
    <text evidence="2">The sequence shown here is derived from an EMBL/GenBank/DDBJ whole genome shotgun (WGS) entry which is preliminary data.</text>
</comment>
<keyword evidence="3" id="KW-1185">Reference proteome</keyword>
<feature type="region of interest" description="Disordered" evidence="1">
    <location>
        <begin position="81"/>
        <end position="103"/>
    </location>
</feature>
<sequence>MLRSLRELTRLAVTALVLAVGLGGALAATPPPASAQLRPSAVSSRVDTLRPDALPAAEWASQPAESRPATTVAVTAPVTVVPEHAPADDPGRGIPLRRGPPAL</sequence>
<evidence type="ECO:0000256" key="1">
    <source>
        <dbReference type="SAM" id="MobiDB-lite"/>
    </source>
</evidence>
<dbReference type="EMBL" id="QGKR01000134">
    <property type="protein sequence ID" value="PWR11444.1"/>
    <property type="molecule type" value="Genomic_DNA"/>
</dbReference>
<organism evidence="2 3">
    <name type="scientific">Micromonospora acroterricola</name>
    <dbReference type="NCBI Taxonomy" id="2202421"/>
    <lineage>
        <taxon>Bacteria</taxon>
        <taxon>Bacillati</taxon>
        <taxon>Actinomycetota</taxon>
        <taxon>Actinomycetes</taxon>
        <taxon>Micromonosporales</taxon>
        <taxon>Micromonosporaceae</taxon>
        <taxon>Micromonospora</taxon>
    </lineage>
</organism>
<dbReference type="AlphaFoldDB" id="A0A317DAF6"/>
<evidence type="ECO:0000313" key="2">
    <source>
        <dbReference type="EMBL" id="PWR11444.1"/>
    </source>
</evidence>
<proteinExistence type="predicted"/>
<protein>
    <submittedName>
        <fullName evidence="2">Uncharacterized protein</fullName>
    </submittedName>
</protein>
<gene>
    <name evidence="2" type="ORF">DKT68_05745</name>
</gene>
<dbReference type="Proteomes" id="UP000245410">
    <property type="component" value="Unassembled WGS sequence"/>
</dbReference>